<accession>A0A917ZM95</accession>
<evidence type="ECO:0000313" key="2">
    <source>
        <dbReference type="EMBL" id="GGO86967.1"/>
    </source>
</evidence>
<dbReference type="PANTHER" id="PTHR33164:SF89">
    <property type="entry name" value="MARR FAMILY REGULATORY PROTEIN"/>
    <property type="match status" value="1"/>
</dbReference>
<dbReference type="InterPro" id="IPR000835">
    <property type="entry name" value="HTH_MarR-typ"/>
</dbReference>
<dbReference type="Gene3D" id="1.10.10.10">
    <property type="entry name" value="Winged helix-like DNA-binding domain superfamily/Winged helix DNA-binding domain"/>
    <property type="match status" value="1"/>
</dbReference>
<dbReference type="Pfam" id="PF01047">
    <property type="entry name" value="MarR"/>
    <property type="match status" value="1"/>
</dbReference>
<dbReference type="PROSITE" id="PS50995">
    <property type="entry name" value="HTH_MARR_2"/>
    <property type="match status" value="1"/>
</dbReference>
<dbReference type="PRINTS" id="PR00598">
    <property type="entry name" value="HTHMARR"/>
</dbReference>
<dbReference type="InterPro" id="IPR036390">
    <property type="entry name" value="WH_DNA-bd_sf"/>
</dbReference>
<comment type="caution">
    <text evidence="2">The sequence shown here is derived from an EMBL/GenBank/DDBJ whole genome shotgun (WGS) entry which is preliminary data.</text>
</comment>
<organism evidence="2 3">
    <name type="scientific">Marinobacterium nitratireducens</name>
    <dbReference type="NCBI Taxonomy" id="518897"/>
    <lineage>
        <taxon>Bacteria</taxon>
        <taxon>Pseudomonadati</taxon>
        <taxon>Pseudomonadota</taxon>
        <taxon>Gammaproteobacteria</taxon>
        <taxon>Oceanospirillales</taxon>
        <taxon>Oceanospirillaceae</taxon>
        <taxon>Marinobacterium</taxon>
    </lineage>
</organism>
<feature type="domain" description="HTH marR-type" evidence="1">
    <location>
        <begin position="24"/>
        <end position="156"/>
    </location>
</feature>
<gene>
    <name evidence="2" type="ORF">GCM10011348_39090</name>
</gene>
<proteinExistence type="predicted"/>
<dbReference type="EMBL" id="BMLT01000011">
    <property type="protein sequence ID" value="GGO86967.1"/>
    <property type="molecule type" value="Genomic_DNA"/>
</dbReference>
<dbReference type="GO" id="GO:0003700">
    <property type="term" value="F:DNA-binding transcription factor activity"/>
    <property type="evidence" value="ECO:0007669"/>
    <property type="project" value="InterPro"/>
</dbReference>
<dbReference type="SUPFAM" id="SSF46785">
    <property type="entry name" value="Winged helix' DNA-binding domain"/>
    <property type="match status" value="1"/>
</dbReference>
<reference evidence="2 3" key="1">
    <citation type="journal article" date="2014" name="Int. J. Syst. Evol. Microbiol.">
        <title>Complete genome sequence of Corynebacterium casei LMG S-19264T (=DSM 44701T), isolated from a smear-ripened cheese.</title>
        <authorList>
            <consortium name="US DOE Joint Genome Institute (JGI-PGF)"/>
            <person name="Walter F."/>
            <person name="Albersmeier A."/>
            <person name="Kalinowski J."/>
            <person name="Ruckert C."/>
        </authorList>
    </citation>
    <scope>NUCLEOTIDE SEQUENCE [LARGE SCALE GENOMIC DNA]</scope>
    <source>
        <strain evidence="2 3">CGMCC 1.7286</strain>
    </source>
</reference>
<dbReference type="RefSeq" id="WP_188862303.1">
    <property type="nucleotide sequence ID" value="NZ_BMLT01000011.1"/>
</dbReference>
<name>A0A917ZM95_9GAMM</name>
<sequence>MPETKKTAVTDTSLPAADSNGVLDELIGYALKRAHVHMNRKLVARLGQHDLRPAQFAALVMIEQAPGLTQVDLGSQLSIDPPQVVTLVNKLEKMGLALRIRSKPDRRAYGIYLSKSGEQLLKQLKTDAREVDIDGTASLDEGERAQLLALLKKLYRSDTND</sequence>
<dbReference type="AlphaFoldDB" id="A0A917ZM95"/>
<evidence type="ECO:0000313" key="3">
    <source>
        <dbReference type="Proteomes" id="UP000599578"/>
    </source>
</evidence>
<dbReference type="PANTHER" id="PTHR33164">
    <property type="entry name" value="TRANSCRIPTIONAL REGULATOR, MARR FAMILY"/>
    <property type="match status" value="1"/>
</dbReference>
<protein>
    <submittedName>
        <fullName evidence="2">Hydroxycinnamic acid degradation regulator</fullName>
    </submittedName>
</protein>
<dbReference type="GO" id="GO:0006950">
    <property type="term" value="P:response to stress"/>
    <property type="evidence" value="ECO:0007669"/>
    <property type="project" value="TreeGrafter"/>
</dbReference>
<keyword evidence="3" id="KW-1185">Reference proteome</keyword>
<dbReference type="InterPro" id="IPR039422">
    <property type="entry name" value="MarR/SlyA-like"/>
</dbReference>
<dbReference type="SMART" id="SM00347">
    <property type="entry name" value="HTH_MARR"/>
    <property type="match status" value="1"/>
</dbReference>
<dbReference type="InterPro" id="IPR036388">
    <property type="entry name" value="WH-like_DNA-bd_sf"/>
</dbReference>
<evidence type="ECO:0000259" key="1">
    <source>
        <dbReference type="PROSITE" id="PS50995"/>
    </source>
</evidence>
<dbReference type="Proteomes" id="UP000599578">
    <property type="component" value="Unassembled WGS sequence"/>
</dbReference>